<name>S7TYE2_DESML</name>
<protein>
    <submittedName>
        <fullName evidence="1">Uncharacterized protein</fullName>
    </submittedName>
</protein>
<evidence type="ECO:0000313" key="2">
    <source>
        <dbReference type="Proteomes" id="UP000014977"/>
    </source>
</evidence>
<proteinExistence type="predicted"/>
<dbReference type="AlphaFoldDB" id="S7TYE2"/>
<evidence type="ECO:0000313" key="1">
    <source>
        <dbReference type="EMBL" id="EPR42087.1"/>
    </source>
</evidence>
<gene>
    <name evidence="1" type="ORF">dsmv_1814</name>
</gene>
<organism evidence="1 2">
    <name type="scientific">Desulfococcus multivorans DSM 2059</name>
    <dbReference type="NCBI Taxonomy" id="1121405"/>
    <lineage>
        <taxon>Bacteria</taxon>
        <taxon>Pseudomonadati</taxon>
        <taxon>Thermodesulfobacteriota</taxon>
        <taxon>Desulfobacteria</taxon>
        <taxon>Desulfobacterales</taxon>
        <taxon>Desulfococcaceae</taxon>
        <taxon>Desulfococcus</taxon>
    </lineage>
</organism>
<dbReference type="Proteomes" id="UP000014977">
    <property type="component" value="Unassembled WGS sequence"/>
</dbReference>
<dbReference type="EMBL" id="ATHJ01000070">
    <property type="protein sequence ID" value="EPR42087.1"/>
    <property type="molecule type" value="Genomic_DNA"/>
</dbReference>
<reference evidence="1 2" key="1">
    <citation type="journal article" date="2013" name="Genome Announc.">
        <title>Draft genome sequences for three mercury-methylating, sulfate-reducing bacteria.</title>
        <authorList>
            <person name="Brown S.D."/>
            <person name="Hurt R.A.Jr."/>
            <person name="Gilmour C.C."/>
            <person name="Elias D.A."/>
        </authorList>
    </citation>
    <scope>NUCLEOTIDE SEQUENCE [LARGE SCALE GENOMIC DNA]</scope>
    <source>
        <strain evidence="1 2">DSM 2059</strain>
    </source>
</reference>
<accession>S7TYE2</accession>
<comment type="caution">
    <text evidence="1">The sequence shown here is derived from an EMBL/GenBank/DDBJ whole genome shotgun (WGS) entry which is preliminary data.</text>
</comment>
<dbReference type="STRING" id="897.B2D07_03290"/>
<sequence>MSATGRREWRFYLDDMIDFAGKVLAYTHGVGASRCCDRR</sequence>
<keyword evidence="2" id="KW-1185">Reference proteome</keyword>